<protein>
    <submittedName>
        <fullName evidence="1">Uncharacterized protein</fullName>
    </submittedName>
</protein>
<keyword evidence="2" id="KW-1185">Reference proteome</keyword>
<reference evidence="1 2" key="1">
    <citation type="submission" date="2021-06" db="EMBL/GenBank/DDBJ databases">
        <authorList>
            <person name="Palmer J.M."/>
        </authorList>
    </citation>
    <scope>NUCLEOTIDE SEQUENCE [LARGE SCALE GENOMIC DNA]</scope>
    <source>
        <strain evidence="1 2">CL_MEX2019</strain>
        <tissue evidence="1">Muscle</tissue>
    </source>
</reference>
<dbReference type="EMBL" id="JAHUTJ010033524">
    <property type="protein sequence ID" value="MED6277239.1"/>
    <property type="molecule type" value="Genomic_DNA"/>
</dbReference>
<proteinExistence type="predicted"/>
<organism evidence="1 2">
    <name type="scientific">Characodon lateralis</name>
    <dbReference type="NCBI Taxonomy" id="208331"/>
    <lineage>
        <taxon>Eukaryota</taxon>
        <taxon>Metazoa</taxon>
        <taxon>Chordata</taxon>
        <taxon>Craniata</taxon>
        <taxon>Vertebrata</taxon>
        <taxon>Euteleostomi</taxon>
        <taxon>Actinopterygii</taxon>
        <taxon>Neopterygii</taxon>
        <taxon>Teleostei</taxon>
        <taxon>Neoteleostei</taxon>
        <taxon>Acanthomorphata</taxon>
        <taxon>Ovalentaria</taxon>
        <taxon>Atherinomorphae</taxon>
        <taxon>Cyprinodontiformes</taxon>
        <taxon>Goodeidae</taxon>
        <taxon>Characodon</taxon>
    </lineage>
</organism>
<gene>
    <name evidence="1" type="ORF">CHARACLAT_011167</name>
</gene>
<name>A0ABU7DU83_9TELE</name>
<dbReference type="Proteomes" id="UP001352852">
    <property type="component" value="Unassembled WGS sequence"/>
</dbReference>
<evidence type="ECO:0000313" key="2">
    <source>
        <dbReference type="Proteomes" id="UP001352852"/>
    </source>
</evidence>
<accession>A0ABU7DU83</accession>
<evidence type="ECO:0000313" key="1">
    <source>
        <dbReference type="EMBL" id="MED6277239.1"/>
    </source>
</evidence>
<sequence length="101" mass="11503">MQKHLIYTNIYKHTRDYCGGEVFIAFIVETAWGRNCRCGVWFVSLVLRSAALEVKVFNSLCPGCVGSAEMLAALFLTLDLYKSWMEVSRDDPLCKLRVVSF</sequence>
<comment type="caution">
    <text evidence="1">The sequence shown here is derived from an EMBL/GenBank/DDBJ whole genome shotgun (WGS) entry which is preliminary data.</text>
</comment>